<accession>A0A0W0YSN9</accession>
<feature type="domain" description="Aminotransferase class I/classII large" evidence="12">
    <location>
        <begin position="44"/>
        <end position="345"/>
    </location>
</feature>
<dbReference type="EMBL" id="LNYW01000046">
    <property type="protein sequence ID" value="KTD59901.1"/>
    <property type="molecule type" value="Genomic_DNA"/>
</dbReference>
<dbReference type="eggNOG" id="COG0079">
    <property type="taxonomic scope" value="Bacteria"/>
</dbReference>
<dbReference type="Gene3D" id="3.90.1150.10">
    <property type="entry name" value="Aspartate Aminotransferase, domain 1"/>
    <property type="match status" value="1"/>
</dbReference>
<protein>
    <recommendedName>
        <fullName evidence="11">Histidinol-phosphate aminotransferase</fullName>
        <ecNumber evidence="11">2.6.1.9</ecNumber>
    </recommendedName>
    <alternativeName>
        <fullName evidence="11">Imidazole acetol-phosphate transaminase</fullName>
    </alternativeName>
</protein>
<dbReference type="InterPro" id="IPR015422">
    <property type="entry name" value="PyrdxlP-dep_Trfase_small"/>
</dbReference>
<dbReference type="InterPro" id="IPR001917">
    <property type="entry name" value="Aminotrans_II_pyridoxalP_BS"/>
</dbReference>
<evidence type="ECO:0000256" key="7">
    <source>
        <dbReference type="ARBA" id="ARBA00022679"/>
    </source>
</evidence>
<evidence type="ECO:0000256" key="10">
    <source>
        <dbReference type="ARBA" id="ARBA00047481"/>
    </source>
</evidence>
<keyword evidence="9 11" id="KW-0368">Histidine biosynthesis</keyword>
<evidence type="ECO:0000256" key="4">
    <source>
        <dbReference type="ARBA" id="ARBA00011738"/>
    </source>
</evidence>
<dbReference type="UniPathway" id="UPA00031">
    <property type="reaction ID" value="UER00012"/>
</dbReference>
<dbReference type="CDD" id="cd00609">
    <property type="entry name" value="AAT_like"/>
    <property type="match status" value="1"/>
</dbReference>
<dbReference type="PROSITE" id="PS00599">
    <property type="entry name" value="AA_TRANSFER_CLASS_2"/>
    <property type="match status" value="1"/>
</dbReference>
<dbReference type="SUPFAM" id="SSF53383">
    <property type="entry name" value="PLP-dependent transferases"/>
    <property type="match status" value="1"/>
</dbReference>
<dbReference type="AlphaFoldDB" id="A0A0W0YSN9"/>
<keyword evidence="14" id="KW-1185">Reference proteome</keyword>
<organism evidence="13 14">
    <name type="scientific">Legionella shakespearei DSM 23087</name>
    <dbReference type="NCBI Taxonomy" id="1122169"/>
    <lineage>
        <taxon>Bacteria</taxon>
        <taxon>Pseudomonadati</taxon>
        <taxon>Pseudomonadota</taxon>
        <taxon>Gammaproteobacteria</taxon>
        <taxon>Legionellales</taxon>
        <taxon>Legionellaceae</taxon>
        <taxon>Legionella</taxon>
    </lineage>
</organism>
<comment type="pathway">
    <text evidence="2 11">Amino-acid biosynthesis; L-histidine biosynthesis; L-histidine from 5-phospho-alpha-D-ribose 1-diphosphate: step 7/9.</text>
</comment>
<dbReference type="STRING" id="1122169.Lsha_1651"/>
<dbReference type="HAMAP" id="MF_01023">
    <property type="entry name" value="HisC_aminotrans_2"/>
    <property type="match status" value="1"/>
</dbReference>
<dbReference type="PANTHER" id="PTHR42885">
    <property type="entry name" value="HISTIDINOL-PHOSPHATE AMINOTRANSFERASE-RELATED"/>
    <property type="match status" value="1"/>
</dbReference>
<dbReference type="InterPro" id="IPR004839">
    <property type="entry name" value="Aminotransferase_I/II_large"/>
</dbReference>
<dbReference type="GO" id="GO:0004400">
    <property type="term" value="F:histidinol-phosphate transaminase activity"/>
    <property type="evidence" value="ECO:0007669"/>
    <property type="project" value="UniProtKB-UniRule"/>
</dbReference>
<keyword evidence="7 11" id="KW-0808">Transferase</keyword>
<dbReference type="GO" id="GO:0000105">
    <property type="term" value="P:L-histidine biosynthetic process"/>
    <property type="evidence" value="ECO:0007669"/>
    <property type="project" value="UniProtKB-UniRule"/>
</dbReference>
<evidence type="ECO:0000256" key="5">
    <source>
        <dbReference type="ARBA" id="ARBA00022576"/>
    </source>
</evidence>
<comment type="subunit">
    <text evidence="4 11">Homodimer.</text>
</comment>
<dbReference type="OrthoDB" id="9813612at2"/>
<comment type="catalytic activity">
    <reaction evidence="10 11">
        <text>L-histidinol phosphate + 2-oxoglutarate = 3-(imidazol-4-yl)-2-oxopropyl phosphate + L-glutamate</text>
        <dbReference type="Rhea" id="RHEA:23744"/>
        <dbReference type="ChEBI" id="CHEBI:16810"/>
        <dbReference type="ChEBI" id="CHEBI:29985"/>
        <dbReference type="ChEBI" id="CHEBI:57766"/>
        <dbReference type="ChEBI" id="CHEBI:57980"/>
        <dbReference type="EC" id="2.6.1.9"/>
    </reaction>
</comment>
<feature type="modified residue" description="N6-(pyridoxal phosphate)lysine" evidence="11">
    <location>
        <position position="211"/>
    </location>
</feature>
<reference evidence="13 14" key="1">
    <citation type="submission" date="2015-11" db="EMBL/GenBank/DDBJ databases">
        <title>Genomic analysis of 38 Legionella species identifies large and diverse effector repertoires.</title>
        <authorList>
            <person name="Burstein D."/>
            <person name="Amaro F."/>
            <person name="Zusman T."/>
            <person name="Lifshitz Z."/>
            <person name="Cohen O."/>
            <person name="Gilbert J.A."/>
            <person name="Pupko T."/>
            <person name="Shuman H.A."/>
            <person name="Segal G."/>
        </authorList>
    </citation>
    <scope>NUCLEOTIDE SEQUENCE [LARGE SCALE GENOMIC DNA]</scope>
    <source>
        <strain evidence="13 14">ATCC 49655</strain>
    </source>
</reference>
<dbReference type="Gene3D" id="3.40.640.10">
    <property type="entry name" value="Type I PLP-dependent aspartate aminotransferase-like (Major domain)"/>
    <property type="match status" value="1"/>
</dbReference>
<comment type="cofactor">
    <cofactor evidence="1 11">
        <name>pyridoxal 5'-phosphate</name>
        <dbReference type="ChEBI" id="CHEBI:597326"/>
    </cofactor>
</comment>
<proteinExistence type="inferred from homology"/>
<evidence type="ECO:0000256" key="6">
    <source>
        <dbReference type="ARBA" id="ARBA00022605"/>
    </source>
</evidence>
<evidence type="ECO:0000256" key="9">
    <source>
        <dbReference type="ARBA" id="ARBA00023102"/>
    </source>
</evidence>
<evidence type="ECO:0000259" key="12">
    <source>
        <dbReference type="Pfam" id="PF00155"/>
    </source>
</evidence>
<evidence type="ECO:0000313" key="14">
    <source>
        <dbReference type="Proteomes" id="UP000054600"/>
    </source>
</evidence>
<dbReference type="EC" id="2.6.1.9" evidence="11"/>
<keyword evidence="8 11" id="KW-0663">Pyridoxal phosphate</keyword>
<dbReference type="GO" id="GO:0030170">
    <property type="term" value="F:pyridoxal phosphate binding"/>
    <property type="evidence" value="ECO:0007669"/>
    <property type="project" value="InterPro"/>
</dbReference>
<dbReference type="InterPro" id="IPR015421">
    <property type="entry name" value="PyrdxlP-dep_Trfase_major"/>
</dbReference>
<evidence type="ECO:0000256" key="1">
    <source>
        <dbReference type="ARBA" id="ARBA00001933"/>
    </source>
</evidence>
<dbReference type="InterPro" id="IPR005861">
    <property type="entry name" value="HisP_aminotrans"/>
</dbReference>
<dbReference type="RefSeq" id="WP_018577007.1">
    <property type="nucleotide sequence ID" value="NZ_KB892393.1"/>
</dbReference>
<dbReference type="Pfam" id="PF00155">
    <property type="entry name" value="Aminotran_1_2"/>
    <property type="match status" value="1"/>
</dbReference>
<dbReference type="PATRIC" id="fig|1122169.6.peg.1899"/>
<evidence type="ECO:0000256" key="11">
    <source>
        <dbReference type="HAMAP-Rule" id="MF_01023"/>
    </source>
</evidence>
<dbReference type="NCBIfam" id="TIGR01141">
    <property type="entry name" value="hisC"/>
    <property type="match status" value="1"/>
</dbReference>
<dbReference type="PANTHER" id="PTHR42885:SF2">
    <property type="entry name" value="HISTIDINOL-PHOSPHATE AMINOTRANSFERASE"/>
    <property type="match status" value="1"/>
</dbReference>
<dbReference type="InterPro" id="IPR015424">
    <property type="entry name" value="PyrdxlP-dep_Trfase"/>
</dbReference>
<evidence type="ECO:0000256" key="2">
    <source>
        <dbReference type="ARBA" id="ARBA00005011"/>
    </source>
</evidence>
<dbReference type="Proteomes" id="UP000054600">
    <property type="component" value="Unassembled WGS sequence"/>
</dbReference>
<keyword evidence="5 11" id="KW-0032">Aminotransferase</keyword>
<keyword evidence="6 11" id="KW-0028">Amino-acid biosynthesis</keyword>
<evidence type="ECO:0000256" key="8">
    <source>
        <dbReference type="ARBA" id="ARBA00022898"/>
    </source>
</evidence>
<comment type="similarity">
    <text evidence="3 11">Belongs to the class-II pyridoxal-phosphate-dependent aminotransferase family. Histidinol-phosphate aminotransferase subfamily.</text>
</comment>
<name>A0A0W0YSN9_9GAMM</name>
<evidence type="ECO:0000313" key="13">
    <source>
        <dbReference type="EMBL" id="KTD59901.1"/>
    </source>
</evidence>
<comment type="caution">
    <text evidence="13">The sequence shown here is derived from an EMBL/GenBank/DDBJ whole genome shotgun (WGS) entry which is preliminary data.</text>
</comment>
<evidence type="ECO:0000256" key="3">
    <source>
        <dbReference type="ARBA" id="ARBA00007970"/>
    </source>
</evidence>
<sequence>MSILNLIRPELLNSQNYVPGGESSQYRLHANELPWSPVDFDSLPLNFYPDTRLEAQLQKQLAACYGIETDQLVLTRGSDDGIDLVTRLFLNGLQDALMQFPPTFPMYAFYVRLQQAQLLQCPLDAEQNFNLTLDTIRNSWQSNCKIIMFCSPNNPTANVMDLKLIAAACEEYTDKSVIVVDEAYIEFSSSESATSLLSQYDNLVVLRTMSKARGLAGLRLGCIIAQAEVINAFKKIIAPYTIPSTTMQLAGKALSDHNWFSSVIEKIQNSRTQLINALQAMAVFKKVYSSETNFILVQTNHARELTSWFATHDIAVRDFPPTSVLHDHLRITVGDETQNQLLIDVLSSFINNVSGLNDAKNLIY</sequence>
<gene>
    <name evidence="11 13" type="primary">hisC</name>
    <name evidence="13" type="ORF">Lsha_1651</name>
</gene>